<dbReference type="Gene3D" id="2.40.30.10">
    <property type="entry name" value="Translation factors"/>
    <property type="match status" value="2"/>
</dbReference>
<comment type="similarity">
    <text evidence="2">Belongs to the TRAFAC class translation factor GTPase superfamily. Classic translation factor GTPase family. IF-2 subfamily.</text>
</comment>
<keyword evidence="9" id="KW-0547">Nucleotide-binding</keyword>
<dbReference type="FunFam" id="3.40.50.300:FF:000112">
    <property type="entry name" value="Eukaryotic translation initiation factor 5B"/>
    <property type="match status" value="1"/>
</dbReference>
<feature type="compositionally biased region" description="Low complexity" evidence="16">
    <location>
        <begin position="632"/>
        <end position="651"/>
    </location>
</feature>
<dbReference type="InterPro" id="IPR002547">
    <property type="entry name" value="tRNA-bd_dom"/>
</dbReference>
<feature type="compositionally biased region" description="Basic and acidic residues" evidence="16">
    <location>
        <begin position="675"/>
        <end position="685"/>
    </location>
</feature>
<evidence type="ECO:0000256" key="12">
    <source>
        <dbReference type="ARBA" id="ARBA00022917"/>
    </source>
</evidence>
<dbReference type="PRINTS" id="PR00315">
    <property type="entry name" value="ELONGATNFCT"/>
</dbReference>
<dbReference type="InterPro" id="IPR033714">
    <property type="entry name" value="tRNA_bind_bactPheRS"/>
</dbReference>
<feature type="region of interest" description="Disordered" evidence="16">
    <location>
        <begin position="207"/>
        <end position="331"/>
    </location>
</feature>
<dbReference type="GO" id="GO:0005525">
    <property type="term" value="F:GTP binding"/>
    <property type="evidence" value="ECO:0007669"/>
    <property type="project" value="UniProtKB-KW"/>
</dbReference>
<dbReference type="InterPro" id="IPR036925">
    <property type="entry name" value="TIF_IF2_dom3_sf"/>
</dbReference>
<dbReference type="FunFam" id="2.40.30.10:FF:000026">
    <property type="entry name" value="Eukaryotic translation initiation factor 5B"/>
    <property type="match status" value="1"/>
</dbReference>
<dbReference type="InterPro" id="IPR005225">
    <property type="entry name" value="Small_GTP-bd"/>
</dbReference>
<dbReference type="InterPro" id="IPR029459">
    <property type="entry name" value="EFTU-type"/>
</dbReference>
<dbReference type="SUPFAM" id="SSF52156">
    <property type="entry name" value="Initiation factor IF2/eIF5b, domain 3"/>
    <property type="match status" value="1"/>
</dbReference>
<feature type="compositionally biased region" description="Low complexity" evidence="16">
    <location>
        <begin position="390"/>
        <end position="411"/>
    </location>
</feature>
<keyword evidence="10" id="KW-0378">Hydrolase</keyword>
<dbReference type="Pfam" id="PF00009">
    <property type="entry name" value="GTP_EFTU"/>
    <property type="match status" value="1"/>
</dbReference>
<dbReference type="GO" id="GO:0046872">
    <property type="term" value="F:metal ion binding"/>
    <property type="evidence" value="ECO:0007669"/>
    <property type="project" value="UniProtKB-KW"/>
</dbReference>
<evidence type="ECO:0000256" key="14">
    <source>
        <dbReference type="ARBA" id="ARBA00032478"/>
    </source>
</evidence>
<dbReference type="Pfam" id="PF14578">
    <property type="entry name" value="GTP_EFTU_D4"/>
    <property type="match status" value="1"/>
</dbReference>
<dbReference type="InterPro" id="IPR012340">
    <property type="entry name" value="NA-bd_OB-fold"/>
</dbReference>
<feature type="compositionally biased region" description="Acidic residues" evidence="16">
    <location>
        <begin position="288"/>
        <end position="303"/>
    </location>
</feature>
<feature type="compositionally biased region" description="Low complexity" evidence="16">
    <location>
        <begin position="59"/>
        <end position="70"/>
    </location>
</feature>
<dbReference type="GO" id="GO:0003743">
    <property type="term" value="F:translation initiation factor activity"/>
    <property type="evidence" value="ECO:0007669"/>
    <property type="project" value="UniProtKB-KW"/>
</dbReference>
<reference evidence="19" key="1">
    <citation type="submission" date="2021-01" db="EMBL/GenBank/DDBJ databases">
        <authorList>
            <person name="Corre E."/>
            <person name="Pelletier E."/>
            <person name="Niang G."/>
            <person name="Scheremetjew M."/>
            <person name="Finn R."/>
            <person name="Kale V."/>
            <person name="Holt S."/>
            <person name="Cochrane G."/>
            <person name="Meng A."/>
            <person name="Brown T."/>
            <person name="Cohen L."/>
        </authorList>
    </citation>
    <scope>NUCLEOTIDE SEQUENCE</scope>
    <source>
        <strain evidence="19">SL-175</strain>
    </source>
</reference>
<evidence type="ECO:0000256" key="13">
    <source>
        <dbReference type="ARBA" id="ARBA00023134"/>
    </source>
</evidence>
<keyword evidence="6" id="KW-0396">Initiation factor</keyword>
<dbReference type="FunFam" id="2.40.30.10:FF:000013">
    <property type="entry name" value="eukaryotic translation initiation factor 5B"/>
    <property type="match status" value="1"/>
</dbReference>
<evidence type="ECO:0000256" key="15">
    <source>
        <dbReference type="PROSITE-ProRule" id="PRU00209"/>
    </source>
</evidence>
<dbReference type="SUPFAM" id="SSF52540">
    <property type="entry name" value="P-loop containing nucleoside triphosphate hydrolases"/>
    <property type="match status" value="1"/>
</dbReference>
<dbReference type="CDD" id="cd16266">
    <property type="entry name" value="IF2_aeIF5B_IV"/>
    <property type="match status" value="1"/>
</dbReference>
<evidence type="ECO:0000256" key="16">
    <source>
        <dbReference type="SAM" id="MobiDB-lite"/>
    </source>
</evidence>
<dbReference type="CDD" id="cd03703">
    <property type="entry name" value="aeIF5B_II"/>
    <property type="match status" value="1"/>
</dbReference>
<feature type="compositionally biased region" description="Basic and acidic residues" evidence="16">
    <location>
        <begin position="233"/>
        <end position="262"/>
    </location>
</feature>
<keyword evidence="12" id="KW-0648">Protein biosynthesis</keyword>
<dbReference type="PANTHER" id="PTHR43381:SF4">
    <property type="entry name" value="EUKARYOTIC TRANSLATION INITIATION FACTOR 5B"/>
    <property type="match status" value="1"/>
</dbReference>
<accession>A0A7S0SN32</accession>
<dbReference type="Gene3D" id="3.40.50.10050">
    <property type="entry name" value="Translation initiation factor IF- 2, domain 3"/>
    <property type="match status" value="1"/>
</dbReference>
<dbReference type="SUPFAM" id="SSF50249">
    <property type="entry name" value="Nucleic acid-binding proteins"/>
    <property type="match status" value="1"/>
</dbReference>
<evidence type="ECO:0000256" key="6">
    <source>
        <dbReference type="ARBA" id="ARBA00022540"/>
    </source>
</evidence>
<feature type="compositionally biased region" description="Acidic residues" evidence="16">
    <location>
        <begin position="16"/>
        <end position="30"/>
    </location>
</feature>
<dbReference type="EMBL" id="HBFC01022067">
    <property type="protein sequence ID" value="CAD8710526.1"/>
    <property type="molecule type" value="Transcribed_RNA"/>
</dbReference>
<feature type="region of interest" description="Disordered" evidence="16">
    <location>
        <begin position="1"/>
        <end position="32"/>
    </location>
</feature>
<proteinExistence type="inferred from homology"/>
<evidence type="ECO:0000256" key="4">
    <source>
        <dbReference type="ARBA" id="ARBA00013824"/>
    </source>
</evidence>
<feature type="compositionally biased region" description="Basic residues" evidence="16">
    <location>
        <begin position="444"/>
        <end position="453"/>
    </location>
</feature>
<feature type="region of interest" description="Disordered" evidence="16">
    <location>
        <begin position="600"/>
        <end position="659"/>
    </location>
</feature>
<keyword evidence="7 15" id="KW-0820">tRNA-binding</keyword>
<evidence type="ECO:0000256" key="10">
    <source>
        <dbReference type="ARBA" id="ARBA00022801"/>
    </source>
</evidence>
<feature type="region of interest" description="Disordered" evidence="16">
    <location>
        <begin position="510"/>
        <end position="588"/>
    </location>
</feature>
<evidence type="ECO:0000313" key="19">
    <source>
        <dbReference type="EMBL" id="CAD8710526.1"/>
    </source>
</evidence>
<evidence type="ECO:0000256" key="8">
    <source>
        <dbReference type="ARBA" id="ARBA00022723"/>
    </source>
</evidence>
<evidence type="ECO:0000256" key="9">
    <source>
        <dbReference type="ARBA" id="ARBA00022741"/>
    </source>
</evidence>
<dbReference type="EC" id="3.6.5.3" evidence="3"/>
<evidence type="ECO:0000256" key="11">
    <source>
        <dbReference type="ARBA" id="ARBA00022884"/>
    </source>
</evidence>
<dbReference type="Gene3D" id="3.40.50.300">
    <property type="entry name" value="P-loop containing nucleotide triphosphate hydrolases"/>
    <property type="match status" value="1"/>
</dbReference>
<dbReference type="PANTHER" id="PTHR43381">
    <property type="entry name" value="TRANSLATION INITIATION FACTOR IF-2-RELATED"/>
    <property type="match status" value="1"/>
</dbReference>
<protein>
    <recommendedName>
        <fullName evidence="4">Eukaryotic translation initiation factor 5B</fullName>
        <ecNumber evidence="3">3.6.5.3</ecNumber>
    </recommendedName>
    <alternativeName>
        <fullName evidence="14">Translation initiation factor IF-2</fullName>
    </alternativeName>
</protein>
<feature type="compositionally biased region" description="Low complexity" evidence="16">
    <location>
        <begin position="465"/>
        <end position="476"/>
    </location>
</feature>
<evidence type="ECO:0000256" key="7">
    <source>
        <dbReference type="ARBA" id="ARBA00022555"/>
    </source>
</evidence>
<evidence type="ECO:0000259" key="18">
    <source>
        <dbReference type="PROSITE" id="PS51722"/>
    </source>
</evidence>
<keyword evidence="8" id="KW-0479">Metal-binding</keyword>
<feature type="compositionally biased region" description="Acidic residues" evidence="16">
    <location>
        <begin position="812"/>
        <end position="822"/>
    </location>
</feature>
<keyword evidence="11 15" id="KW-0694">RNA-binding</keyword>
<dbReference type="GO" id="GO:0003924">
    <property type="term" value="F:GTPase activity"/>
    <property type="evidence" value="ECO:0007669"/>
    <property type="project" value="InterPro"/>
</dbReference>
<feature type="domain" description="Tr-type G" evidence="18">
    <location>
        <begin position="867"/>
        <end position="1084"/>
    </location>
</feature>
<dbReference type="PROSITE" id="PS51722">
    <property type="entry name" value="G_TR_2"/>
    <property type="match status" value="1"/>
</dbReference>
<feature type="compositionally biased region" description="Low complexity" evidence="16">
    <location>
        <begin position="801"/>
        <end position="811"/>
    </location>
</feature>
<organism evidence="19">
    <name type="scientific">Mantoniella antarctica</name>
    <dbReference type="NCBI Taxonomy" id="81844"/>
    <lineage>
        <taxon>Eukaryota</taxon>
        <taxon>Viridiplantae</taxon>
        <taxon>Chlorophyta</taxon>
        <taxon>Mamiellophyceae</taxon>
        <taxon>Mamiellales</taxon>
        <taxon>Mamiellaceae</taxon>
        <taxon>Mantoniella</taxon>
    </lineage>
</organism>
<dbReference type="InterPro" id="IPR000795">
    <property type="entry name" value="T_Tr_GTP-bd_dom"/>
</dbReference>
<feature type="domain" description="TRNA-binding" evidence="17">
    <location>
        <begin position="103"/>
        <end position="213"/>
    </location>
</feature>
<comment type="subcellular location">
    <subcellularLocation>
        <location evidence="1">Cytoplasm</location>
    </subcellularLocation>
</comment>
<dbReference type="CDD" id="cd02796">
    <property type="entry name" value="tRNA_bind_bactPheRS"/>
    <property type="match status" value="1"/>
</dbReference>
<dbReference type="PROSITE" id="PS50886">
    <property type="entry name" value="TRBD"/>
    <property type="match status" value="1"/>
</dbReference>
<feature type="compositionally biased region" description="Basic and acidic residues" evidence="16">
    <location>
        <begin position="510"/>
        <end position="561"/>
    </location>
</feature>
<dbReference type="InterPro" id="IPR015760">
    <property type="entry name" value="TIF_IF2"/>
</dbReference>
<dbReference type="GO" id="GO:0005739">
    <property type="term" value="C:mitochondrion"/>
    <property type="evidence" value="ECO:0007669"/>
    <property type="project" value="TreeGrafter"/>
</dbReference>
<evidence type="ECO:0000256" key="5">
    <source>
        <dbReference type="ARBA" id="ARBA00022490"/>
    </source>
</evidence>
<feature type="region of interest" description="Disordered" evidence="16">
    <location>
        <begin position="59"/>
        <end position="81"/>
    </location>
</feature>
<evidence type="ECO:0000256" key="3">
    <source>
        <dbReference type="ARBA" id="ARBA00011986"/>
    </source>
</evidence>
<feature type="compositionally biased region" description="Basic and acidic residues" evidence="16">
    <location>
        <begin position="600"/>
        <end position="618"/>
    </location>
</feature>
<gene>
    <name evidence="19" type="ORF">MANT1106_LOCUS13212</name>
</gene>
<dbReference type="NCBIfam" id="NF003078">
    <property type="entry name" value="PRK04004.1"/>
    <property type="match status" value="1"/>
</dbReference>
<sequence>MAEAETTLEPVKEPEPEVQDVEGAEGAEDELLVKPKVKKKKKMGFDSIMVDADETAALEEPAGAGAAAGDEGSDDEPSLLVKKKKKKKVDLSALTGDAAPPSRALEPGLVIAEVGECAPHPMADKLTVCTVDYGGSDTARVVCSAPNVKAGLKVIFARVGVVIPSTGEKLVKTPLRGVMSEGMILSAAEMGWMDKAVGIIECPKKSTVGDPAPTEPPPDLALADPAAKKRRSKDKDKEGKGDKKEKSSKKDKEPEGEPKHEEEPEPEPEPELLLGKKEKKGKVAFNPELEEALEPEPEPEPEPVQEPAAAADRKKKKKKGGAKEVDDKAGDDDLDALFAELGIDASAVEPAGESKAAKKRREKKERETAAAAAVEGAEGAEDVGGGGAAAEGATTPAAAAVAAAAAASTPGEGEGEGESLWEKQLEELEALQASGEKLNDPQKNKLKKLKKKAKEKEAKGGAGAGADAPGKAGGPKPSAAVLKMQETVRLREEAAAVAAAAEAERAAIEKAEEEAEATKQAEVEVRKAAKREKERLKKEQLKKDGKLLSSKQKEEQRRLEAMRAQILQRADGSSSSLLDEDGEPAAFATRVLVDDRKKKKEAFERKRQEDETAKRVAEEEVAAEAAAEEVAVEAAEATKVAAEEAAAAAAAEDSDDVEDDWDAVANLDDLVKIPNKVEEERRAKQEQQMAEEEEAKAKAQEEEARAEEEVDRKAKDTAAAGAGGKAAGKTGAAKGVGAAAAGKATAGKPWAVAAKAKAGAKASAAAAKAAPNGGNDNTGSGSGSDDDDNTGSGSGSGSGSESGSDSNSNSDSDSESDSDSDSSEYSSSEYDSDDERQRVHYEKMQAAKTARLARFDAAKVHRSRDRLRCPIICILGHVDTGKTKILDNIRRTNVQDGEAGGITQQIGATFIPDTAIHDRTKQLTKGILDLNIPGLLVIDTPGHESFTNLRTRGSSLCDLAILVVDIMHGLEPQTLESLNMLRLRKTPFIIALNKIDRMFDWKSNDDFPTRETLDLQKAHAKSEFEDRAKKVMLEFANEGLNAAIYWDNPDPRKFINVVPTSAITGEGIPDMIYTLVDLTQTRMNERLQFFNAVQCTVLEVKMIEGLGTTMDVILINGTLREGQTIVVAGLHGAIVTTIRALLTPQPLREMRIKANYQHHKEISAAMGIKICAVGLEQAVAGTAMLVQEPEDDLEELKEEVLSDMKGVMSRIDKSGEGVYVQASTLGSLEALLEFLKSDKVKIPVAGIAIGPVNKRDVMGASVMHERKRPEFATILAFDVKVSDEAQKMANDLHVKIFTADIIYHLFDQFTAYMEEVKTKKKAAAAERVSFPCVLKIMPNCIFNKRDPIVVGVDIVKGIARIGTQLCIPSQGFIDIGKIASMELNHKQVDKALPGQSVAMKIQAVSSQESSRLYGRHFDHKDELVSRITRESIDMLKENFRDELGKEDWRLVVELKKKFEIHYGEPM</sequence>
<dbReference type="InterPro" id="IPR023115">
    <property type="entry name" value="TIF_IF2_dom3"/>
</dbReference>
<name>A0A7S0SN32_9CHLO</name>
<feature type="region of interest" description="Disordered" evidence="16">
    <location>
        <begin position="343"/>
        <end position="480"/>
    </location>
</feature>
<dbReference type="GO" id="GO:0000049">
    <property type="term" value="F:tRNA binding"/>
    <property type="evidence" value="ECO:0007669"/>
    <property type="project" value="UniProtKB-UniRule"/>
</dbReference>
<dbReference type="Gene3D" id="2.40.50.140">
    <property type="entry name" value="Nucleic acid-binding proteins"/>
    <property type="match status" value="1"/>
</dbReference>
<keyword evidence="13" id="KW-0342">GTP-binding</keyword>
<evidence type="ECO:0000256" key="1">
    <source>
        <dbReference type="ARBA" id="ARBA00004496"/>
    </source>
</evidence>
<dbReference type="NCBIfam" id="TIGR00231">
    <property type="entry name" value="small_GTP"/>
    <property type="match status" value="1"/>
</dbReference>
<keyword evidence="5" id="KW-0963">Cytoplasm</keyword>
<dbReference type="FunFam" id="3.40.50.10050:FF:000002">
    <property type="entry name" value="Eukaryotic translation initiation factor 5B"/>
    <property type="match status" value="1"/>
</dbReference>
<evidence type="ECO:0000256" key="2">
    <source>
        <dbReference type="ARBA" id="ARBA00007733"/>
    </source>
</evidence>
<dbReference type="InterPro" id="IPR009000">
    <property type="entry name" value="Transl_B-barrel_sf"/>
</dbReference>
<feature type="compositionally biased region" description="Acidic residues" evidence="16">
    <location>
        <begin position="619"/>
        <end position="631"/>
    </location>
</feature>
<feature type="region of interest" description="Disordered" evidence="16">
    <location>
        <begin position="675"/>
        <end position="837"/>
    </location>
</feature>
<dbReference type="Pfam" id="PF11987">
    <property type="entry name" value="IF-2"/>
    <property type="match status" value="1"/>
</dbReference>
<evidence type="ECO:0000259" key="17">
    <source>
        <dbReference type="PROSITE" id="PS50886"/>
    </source>
</evidence>
<dbReference type="CDD" id="cd01887">
    <property type="entry name" value="IF2_eIF5B"/>
    <property type="match status" value="1"/>
</dbReference>
<dbReference type="SUPFAM" id="SSF50447">
    <property type="entry name" value="Translation proteins"/>
    <property type="match status" value="1"/>
</dbReference>
<dbReference type="Pfam" id="PF01588">
    <property type="entry name" value="tRNA_bind"/>
    <property type="match status" value="1"/>
</dbReference>
<feature type="compositionally biased region" description="Low complexity" evidence="16">
    <location>
        <begin position="727"/>
        <end position="779"/>
    </location>
</feature>
<dbReference type="InterPro" id="IPR027417">
    <property type="entry name" value="P-loop_NTPase"/>
</dbReference>